<evidence type="ECO:0000313" key="4">
    <source>
        <dbReference type="Proteomes" id="UP000602004"/>
    </source>
</evidence>
<proteinExistence type="predicted"/>
<dbReference type="InterPro" id="IPR036380">
    <property type="entry name" value="Isochorismatase-like_sf"/>
</dbReference>
<dbReference type="EMBL" id="BMHL01000017">
    <property type="protein sequence ID" value="GGC67579.1"/>
    <property type="molecule type" value="Genomic_DNA"/>
</dbReference>
<name>A0ABQ1NBF2_9BURK</name>
<dbReference type="CDD" id="cd00431">
    <property type="entry name" value="cysteine_hydrolases"/>
    <property type="match status" value="1"/>
</dbReference>
<gene>
    <name evidence="3" type="ORF">GCM10011400_64330</name>
</gene>
<feature type="domain" description="Isochorismatase-like" evidence="2">
    <location>
        <begin position="10"/>
        <end position="174"/>
    </location>
</feature>
<reference evidence="4" key="1">
    <citation type="journal article" date="2019" name="Int. J. Syst. Evol. Microbiol.">
        <title>The Global Catalogue of Microorganisms (GCM) 10K type strain sequencing project: providing services to taxonomists for standard genome sequencing and annotation.</title>
        <authorList>
            <consortium name="The Broad Institute Genomics Platform"/>
            <consortium name="The Broad Institute Genome Sequencing Center for Infectious Disease"/>
            <person name="Wu L."/>
            <person name="Ma J."/>
        </authorList>
    </citation>
    <scope>NUCLEOTIDE SEQUENCE [LARGE SCALE GENOMIC DNA]</scope>
    <source>
        <strain evidence="4">CGMCC 1.15103</strain>
    </source>
</reference>
<evidence type="ECO:0000313" key="3">
    <source>
        <dbReference type="EMBL" id="GGC67579.1"/>
    </source>
</evidence>
<dbReference type="InterPro" id="IPR050272">
    <property type="entry name" value="Isochorismatase-like_hydrls"/>
</dbReference>
<dbReference type="PANTHER" id="PTHR43540">
    <property type="entry name" value="PEROXYUREIDOACRYLATE/UREIDOACRYLATE AMIDOHYDROLASE-RELATED"/>
    <property type="match status" value="1"/>
</dbReference>
<dbReference type="InterPro" id="IPR000868">
    <property type="entry name" value="Isochorismatase-like_dom"/>
</dbReference>
<sequence>MPIRTLDLSSALLVIDFQEGTRRYTGSLGPEAYGAAARLAVAFRNLARPVVLVRMQGGRGGRSDVAPEGSAYSFSPEAQAFVPELGQQASDIVITRSSWGAFTGTDLQQRIVDLGITQVVICGTAASIGVESTVRQAYELGFNVTIASDATTDFNVDAMKNSIERIFPILAEVGLSKDIIRALESQSG</sequence>
<keyword evidence="1 3" id="KW-0378">Hydrolase</keyword>
<dbReference type="Pfam" id="PF00857">
    <property type="entry name" value="Isochorismatase"/>
    <property type="match status" value="1"/>
</dbReference>
<dbReference type="SUPFAM" id="SSF52499">
    <property type="entry name" value="Isochorismatase-like hydrolases"/>
    <property type="match status" value="1"/>
</dbReference>
<protein>
    <submittedName>
        <fullName evidence="3">Hydrolase</fullName>
    </submittedName>
</protein>
<accession>A0ABQ1NBF2</accession>
<organism evidence="3 4">
    <name type="scientific">Paraburkholderia caffeinilytica</name>
    <dbReference type="NCBI Taxonomy" id="1761016"/>
    <lineage>
        <taxon>Bacteria</taxon>
        <taxon>Pseudomonadati</taxon>
        <taxon>Pseudomonadota</taxon>
        <taxon>Betaproteobacteria</taxon>
        <taxon>Burkholderiales</taxon>
        <taxon>Burkholderiaceae</taxon>
        <taxon>Paraburkholderia</taxon>
    </lineage>
</organism>
<dbReference type="RefSeq" id="WP_115778427.1">
    <property type="nucleotide sequence ID" value="NZ_BMHL01000017.1"/>
</dbReference>
<dbReference type="PANTHER" id="PTHR43540:SF7">
    <property type="entry name" value="ISOCHORISMATASE FAMILY PROTEIN YECD"/>
    <property type="match status" value="1"/>
</dbReference>
<evidence type="ECO:0000256" key="1">
    <source>
        <dbReference type="ARBA" id="ARBA00022801"/>
    </source>
</evidence>
<comment type="caution">
    <text evidence="3">The sequence shown here is derived from an EMBL/GenBank/DDBJ whole genome shotgun (WGS) entry which is preliminary data.</text>
</comment>
<keyword evidence="4" id="KW-1185">Reference proteome</keyword>
<evidence type="ECO:0000259" key="2">
    <source>
        <dbReference type="Pfam" id="PF00857"/>
    </source>
</evidence>
<dbReference type="Proteomes" id="UP000602004">
    <property type="component" value="Unassembled WGS sequence"/>
</dbReference>
<dbReference type="Gene3D" id="3.40.50.850">
    <property type="entry name" value="Isochorismatase-like"/>
    <property type="match status" value="1"/>
</dbReference>
<dbReference type="GO" id="GO:0016787">
    <property type="term" value="F:hydrolase activity"/>
    <property type="evidence" value="ECO:0007669"/>
    <property type="project" value="UniProtKB-KW"/>
</dbReference>